<evidence type="ECO:0000313" key="2">
    <source>
        <dbReference type="EMBL" id="GIJ54717.1"/>
    </source>
</evidence>
<protein>
    <submittedName>
        <fullName evidence="2">NAD(P)H nitroreductase</fullName>
    </submittedName>
</protein>
<dbReference type="SUPFAM" id="SSF55469">
    <property type="entry name" value="FMN-dependent nitroreductase-like"/>
    <property type="match status" value="1"/>
</dbReference>
<feature type="region of interest" description="Disordered" evidence="1">
    <location>
        <begin position="298"/>
        <end position="326"/>
    </location>
</feature>
<keyword evidence="3" id="KW-1185">Reference proteome</keyword>
<dbReference type="InterPro" id="IPR000415">
    <property type="entry name" value="Nitroreductase-like"/>
</dbReference>
<reference evidence="2" key="1">
    <citation type="submission" date="2021-01" db="EMBL/GenBank/DDBJ databases">
        <title>Whole genome shotgun sequence of Virgisporangium aurantiacum NBRC 16421.</title>
        <authorList>
            <person name="Komaki H."/>
            <person name="Tamura T."/>
        </authorList>
    </citation>
    <scope>NUCLEOTIDE SEQUENCE</scope>
    <source>
        <strain evidence="2">NBRC 16421</strain>
    </source>
</reference>
<proteinExistence type="predicted"/>
<organism evidence="2 3">
    <name type="scientific">Virgisporangium aurantiacum</name>
    <dbReference type="NCBI Taxonomy" id="175570"/>
    <lineage>
        <taxon>Bacteria</taxon>
        <taxon>Bacillati</taxon>
        <taxon>Actinomycetota</taxon>
        <taxon>Actinomycetes</taxon>
        <taxon>Micromonosporales</taxon>
        <taxon>Micromonosporaceae</taxon>
        <taxon>Virgisporangium</taxon>
    </lineage>
</organism>
<dbReference type="Gene3D" id="3.40.109.10">
    <property type="entry name" value="NADH Oxidase"/>
    <property type="match status" value="1"/>
</dbReference>
<sequence>MTQHTRAEIDQLMEASLAALRAPSILNSQPWRWRTRGPDVELQLDPDRRLPGVDPAGRLMMMSCGAALHHALAALAGAGYAGDVDRLPAGARPDVVARVRLGPAVPPDRSASAAINRRRTDRRPFADVPPSDRDLSALRAAAHRHGVALQILRADQVDAFADIVALAGAAEREVPAYTRDVAEWSDRARTSGDGVSLADVSASGPYRVPPRDFALDRRPGLDPGGGTDRGTVYAVLVTRGEDRADWLAAGEAMSDVWLTLTARGLAASPISEVVEVPQAAAALRRLLGWTGHPAIAFRIGRPGDPTPPPPSTRRAGTDVVGLPGDP</sequence>
<name>A0A8J4E067_9ACTN</name>
<dbReference type="RefSeq" id="WP_203990250.1">
    <property type="nucleotide sequence ID" value="NZ_BOPG01000012.1"/>
</dbReference>
<dbReference type="GO" id="GO:0016491">
    <property type="term" value="F:oxidoreductase activity"/>
    <property type="evidence" value="ECO:0007669"/>
    <property type="project" value="InterPro"/>
</dbReference>
<dbReference type="EMBL" id="BOPG01000012">
    <property type="protein sequence ID" value="GIJ54717.1"/>
    <property type="molecule type" value="Genomic_DNA"/>
</dbReference>
<evidence type="ECO:0000256" key="1">
    <source>
        <dbReference type="SAM" id="MobiDB-lite"/>
    </source>
</evidence>
<evidence type="ECO:0000313" key="3">
    <source>
        <dbReference type="Proteomes" id="UP000612585"/>
    </source>
</evidence>
<dbReference type="AlphaFoldDB" id="A0A8J4E067"/>
<gene>
    <name evidence="2" type="ORF">Vau01_022330</name>
</gene>
<comment type="caution">
    <text evidence="2">The sequence shown here is derived from an EMBL/GenBank/DDBJ whole genome shotgun (WGS) entry which is preliminary data.</text>
</comment>
<dbReference type="NCBIfam" id="NF047509">
    <property type="entry name" value="Rv3131_FMN_oxido"/>
    <property type="match status" value="1"/>
</dbReference>
<accession>A0A8J4E067</accession>
<dbReference type="Proteomes" id="UP000612585">
    <property type="component" value="Unassembled WGS sequence"/>
</dbReference>
<feature type="region of interest" description="Disordered" evidence="1">
    <location>
        <begin position="107"/>
        <end position="130"/>
    </location>
</feature>